<dbReference type="InterPro" id="IPR036249">
    <property type="entry name" value="Thioredoxin-like_sf"/>
</dbReference>
<dbReference type="PROSITE" id="PS51257">
    <property type="entry name" value="PROKAR_LIPOPROTEIN"/>
    <property type="match status" value="1"/>
</dbReference>
<evidence type="ECO:0000256" key="5">
    <source>
        <dbReference type="ARBA" id="ARBA00023284"/>
    </source>
</evidence>
<dbReference type="SUPFAM" id="SSF52833">
    <property type="entry name" value="Thioredoxin-like"/>
    <property type="match status" value="1"/>
</dbReference>
<dbReference type="InterPro" id="IPR013766">
    <property type="entry name" value="Thioredoxin_domain"/>
</dbReference>
<dbReference type="InterPro" id="IPR000866">
    <property type="entry name" value="AhpC/TSA"/>
</dbReference>
<name>A0A2A6RLP4_9CHLR</name>
<dbReference type="Gene3D" id="3.40.30.10">
    <property type="entry name" value="Glutaredoxin"/>
    <property type="match status" value="1"/>
</dbReference>
<keyword evidence="9" id="KW-1185">Reference proteome</keyword>
<dbReference type="Proteomes" id="UP000220527">
    <property type="component" value="Unassembled WGS sequence"/>
</dbReference>
<dbReference type="AlphaFoldDB" id="A0A2A6RLP4"/>
<keyword evidence="5" id="KW-0676">Redox-active center</keyword>
<dbReference type="RefSeq" id="WP_097643312.1">
    <property type="nucleotide sequence ID" value="NZ_NQWI01000020.1"/>
</dbReference>
<dbReference type="GO" id="GO:0017004">
    <property type="term" value="P:cytochrome complex assembly"/>
    <property type="evidence" value="ECO:0007669"/>
    <property type="project" value="UniProtKB-KW"/>
</dbReference>
<keyword evidence="6" id="KW-0732">Signal</keyword>
<dbReference type="GO" id="GO:0030313">
    <property type="term" value="C:cell envelope"/>
    <property type="evidence" value="ECO:0007669"/>
    <property type="project" value="UniProtKB-SubCell"/>
</dbReference>
<dbReference type="PANTHER" id="PTHR42852">
    <property type="entry name" value="THIOL:DISULFIDE INTERCHANGE PROTEIN DSBE"/>
    <property type="match status" value="1"/>
</dbReference>
<comment type="caution">
    <text evidence="8">The sequence shown here is derived from an EMBL/GenBank/DDBJ whole genome shotgun (WGS) entry which is preliminary data.</text>
</comment>
<dbReference type="InterPro" id="IPR050553">
    <property type="entry name" value="Thioredoxin_ResA/DsbE_sf"/>
</dbReference>
<comment type="subcellular location">
    <subcellularLocation>
        <location evidence="1">Cell envelope</location>
    </subcellularLocation>
</comment>
<proteinExistence type="predicted"/>
<dbReference type="GO" id="GO:0016491">
    <property type="term" value="F:oxidoreductase activity"/>
    <property type="evidence" value="ECO:0007669"/>
    <property type="project" value="InterPro"/>
</dbReference>
<evidence type="ECO:0000256" key="1">
    <source>
        <dbReference type="ARBA" id="ARBA00004196"/>
    </source>
</evidence>
<evidence type="ECO:0000259" key="7">
    <source>
        <dbReference type="PROSITE" id="PS51352"/>
    </source>
</evidence>
<dbReference type="Pfam" id="PF00578">
    <property type="entry name" value="AhpC-TSA"/>
    <property type="match status" value="1"/>
</dbReference>
<keyword evidence="3" id="KW-0735">Signal-anchor</keyword>
<feature type="chain" id="PRO_5012202119" description="Thioredoxin domain-containing protein" evidence="6">
    <location>
        <begin position="20"/>
        <end position="186"/>
    </location>
</feature>
<keyword evidence="3" id="KW-0812">Transmembrane</keyword>
<sequence>MLLRWCTILLILMLLTACGRQTTTPIPPELELEAGLIAPASQLLDTQRGAVTIGAVAPDFRFHFSDGTTRQLSDLRGQPVIINFWATWCLPCIEELPAFEEVYQEAEGAFAILAINRNELPAAIARFAPSVAVSFPLIADPTGTIGDRYTVTSLPTTYFIDSDGNIHARHVGVLTAQQLREQLREL</sequence>
<keyword evidence="4" id="KW-1015">Disulfide bond</keyword>
<protein>
    <recommendedName>
        <fullName evidence="7">Thioredoxin domain-containing protein</fullName>
    </recommendedName>
</protein>
<keyword evidence="2" id="KW-0201">Cytochrome c-type biogenesis</keyword>
<evidence type="ECO:0000256" key="6">
    <source>
        <dbReference type="SAM" id="SignalP"/>
    </source>
</evidence>
<reference evidence="9" key="1">
    <citation type="submission" date="2017-08" db="EMBL/GenBank/DDBJ databases">
        <authorList>
            <person name="Grouzdev D.S."/>
            <person name="Gaisin V.A."/>
            <person name="Rysina M.S."/>
            <person name="Gorlenko V.M."/>
        </authorList>
    </citation>
    <scope>NUCLEOTIDE SEQUENCE [LARGE SCALE GENOMIC DNA]</scope>
    <source>
        <strain evidence="9">Kir15-3F</strain>
    </source>
</reference>
<dbReference type="OrthoDB" id="25753at2"/>
<dbReference type="PANTHER" id="PTHR42852:SF6">
    <property type="entry name" value="THIOL:DISULFIDE INTERCHANGE PROTEIN DSBE"/>
    <property type="match status" value="1"/>
</dbReference>
<evidence type="ECO:0000313" key="9">
    <source>
        <dbReference type="Proteomes" id="UP000220527"/>
    </source>
</evidence>
<dbReference type="EMBL" id="NQWI01000020">
    <property type="protein sequence ID" value="PDW03831.1"/>
    <property type="molecule type" value="Genomic_DNA"/>
</dbReference>
<dbReference type="GO" id="GO:0016209">
    <property type="term" value="F:antioxidant activity"/>
    <property type="evidence" value="ECO:0007669"/>
    <property type="project" value="InterPro"/>
</dbReference>
<feature type="domain" description="Thioredoxin" evidence="7">
    <location>
        <begin position="51"/>
        <end position="186"/>
    </location>
</feature>
<feature type="signal peptide" evidence="6">
    <location>
        <begin position="1"/>
        <end position="19"/>
    </location>
</feature>
<accession>A0A2A6RLP4</accession>
<evidence type="ECO:0000256" key="4">
    <source>
        <dbReference type="ARBA" id="ARBA00023157"/>
    </source>
</evidence>
<dbReference type="CDD" id="cd02966">
    <property type="entry name" value="TlpA_like_family"/>
    <property type="match status" value="1"/>
</dbReference>
<evidence type="ECO:0000256" key="2">
    <source>
        <dbReference type="ARBA" id="ARBA00022748"/>
    </source>
</evidence>
<evidence type="ECO:0000313" key="8">
    <source>
        <dbReference type="EMBL" id="PDW03831.1"/>
    </source>
</evidence>
<evidence type="ECO:0000256" key="3">
    <source>
        <dbReference type="ARBA" id="ARBA00022968"/>
    </source>
</evidence>
<dbReference type="PROSITE" id="PS51352">
    <property type="entry name" value="THIOREDOXIN_2"/>
    <property type="match status" value="1"/>
</dbReference>
<gene>
    <name evidence="8" type="ORF">CJ255_06670</name>
</gene>
<organism evidence="8 9">
    <name type="scientific">Candidatus Viridilinea mediisalina</name>
    <dbReference type="NCBI Taxonomy" id="2024553"/>
    <lineage>
        <taxon>Bacteria</taxon>
        <taxon>Bacillati</taxon>
        <taxon>Chloroflexota</taxon>
        <taxon>Chloroflexia</taxon>
        <taxon>Chloroflexales</taxon>
        <taxon>Chloroflexineae</taxon>
        <taxon>Oscillochloridaceae</taxon>
        <taxon>Candidatus Viridilinea</taxon>
    </lineage>
</organism>